<evidence type="ECO:0000313" key="13">
    <source>
        <dbReference type="Proteomes" id="UP001181693"/>
    </source>
</evidence>
<dbReference type="FunFam" id="1.20.1270.50:FF:000002">
    <property type="entry name" value="Alpha-mannosidase"/>
    <property type="match status" value="1"/>
</dbReference>
<protein>
    <recommendedName>
        <fullName evidence="10">Alpha-mannosidase</fullName>
        <ecNumber evidence="10">3.2.1.-</ecNumber>
    </recommendedName>
</protein>
<dbReference type="GO" id="GO:0046872">
    <property type="term" value="F:metal ion binding"/>
    <property type="evidence" value="ECO:0007669"/>
    <property type="project" value="UniProtKB-KW"/>
</dbReference>
<feature type="domain" description="Glycoside hydrolase family 38 central" evidence="11">
    <location>
        <begin position="215"/>
        <end position="294"/>
    </location>
</feature>
<evidence type="ECO:0000259" key="11">
    <source>
        <dbReference type="SMART" id="SM00872"/>
    </source>
</evidence>
<proteinExistence type="inferred from homology"/>
<gene>
    <name evidence="12" type="ORF">GDO54_006011</name>
</gene>
<evidence type="ECO:0000256" key="5">
    <source>
        <dbReference type="ARBA" id="ARBA00022801"/>
    </source>
</evidence>
<evidence type="ECO:0000256" key="6">
    <source>
        <dbReference type="ARBA" id="ARBA00022833"/>
    </source>
</evidence>
<comment type="catalytic activity">
    <reaction evidence="1">
        <text>Hydrolysis of terminal, non-reducing alpha-D-mannose residues in alpha-D-mannosides.</text>
        <dbReference type="EC" id="3.2.1.24"/>
    </reaction>
</comment>
<evidence type="ECO:0000256" key="9">
    <source>
        <dbReference type="ARBA" id="ARBA00023295"/>
    </source>
</evidence>
<dbReference type="InterPro" id="IPR048534">
    <property type="entry name" value="Man2a1-like_dom"/>
</dbReference>
<sequence>MTLGLQFLQNTFGECGRPRVAWHIDPFGHSREQASLFAQMGFDGFFFGRLDYQDKSNREKTQQMEMIWRASDDLKVPNADLFTGVLPNGYNPPQGFCWDQLCSDMPIMDDPTIEDYNVDVVLSNFLKAVNVQAPKYRSNHIVMTMGSDFQYENSIPWFKNMDKLINIVNAQQANGSKVNVVYSTPTCYLSALNRANLSWPIKMDDFFPYADGAHMFWTGYFTSRPAFKGYERLSNNFLQVCNQLEALTGEAAIHGPYGSSSSLELRRAMGVAQHHDAVTGTAKQHVNDDYTLRLFKGWKSCEVVVSNALSSLTGTKENFAFCNLLNISVCPSTETSKSFSVFIYNPLGRAVTQYVRLPVNGAAYEVKGPSGESIPSEVVPVSKFTKEVRRNKGNADQELIFPGQIPPLGFSKFTVQKISAQERFFRTKVKKNPSIIENKFYRVDFDPDTGLISKIHNLEKKISLPVTQNFFWYNASVGNSDSYQTSGAYIFRPNQSQPLLVSRNVRSYLVKNSLVQEVYQNFSSWCSQVVRLYSDQRYLELEWTVGPIPIGDDKGKEIISRFDTNLQTKGLFYTDANGRQILQRKRNSRDTWAFKQTEQVAGNYYPVNSRIFIKDKNVQLTVLTDRSQGGSSIVDGSLELMVHRRLLYDDFRGVGEPLLEPGQYGEGLVVRGKLLLVLDTPEASADVHRKLGLQQYLSPQIVFSTGQGAPYRSQHGPTNQFSALRAALPDNLHLLTFAQHEPNKILLRLEHPFQGHESVNYSKPITVNLKELFSVSLSDFKETTLAANLPKDKMKRMQWKVQKDSNPTFEHGSSFLDPTSITLNPMEIRTFLATVQYRKNAEWDSR</sequence>
<evidence type="ECO:0000313" key="12">
    <source>
        <dbReference type="EMBL" id="DBA29966.1"/>
    </source>
</evidence>
<keyword evidence="4" id="KW-0732">Signal</keyword>
<comment type="caution">
    <text evidence="12">The sequence shown here is derived from an EMBL/GenBank/DDBJ whole genome shotgun (WGS) entry which is preliminary data.</text>
</comment>
<dbReference type="PANTHER" id="PTHR11607">
    <property type="entry name" value="ALPHA-MANNOSIDASE"/>
    <property type="match status" value="1"/>
</dbReference>
<dbReference type="InterPro" id="IPR011682">
    <property type="entry name" value="Glyco_hydro_38_C"/>
</dbReference>
<dbReference type="GO" id="GO:0030246">
    <property type="term" value="F:carbohydrate binding"/>
    <property type="evidence" value="ECO:0007669"/>
    <property type="project" value="InterPro"/>
</dbReference>
<dbReference type="Gene3D" id="2.70.98.30">
    <property type="entry name" value="Golgi alpha-mannosidase II, domain 4"/>
    <property type="match status" value="1"/>
</dbReference>
<evidence type="ECO:0000256" key="8">
    <source>
        <dbReference type="ARBA" id="ARBA00023180"/>
    </source>
</evidence>
<dbReference type="PANTHER" id="PTHR11607:SF3">
    <property type="entry name" value="LYSOSOMAL ALPHA-MANNOSIDASE"/>
    <property type="match status" value="1"/>
</dbReference>
<dbReference type="Pfam" id="PF17677">
    <property type="entry name" value="Glyco_hydro38C2"/>
    <property type="match status" value="1"/>
</dbReference>
<evidence type="ECO:0000256" key="10">
    <source>
        <dbReference type="RuleBase" id="RU361199"/>
    </source>
</evidence>
<keyword evidence="3 10" id="KW-0479">Metal-binding</keyword>
<evidence type="ECO:0000256" key="4">
    <source>
        <dbReference type="ARBA" id="ARBA00022729"/>
    </source>
</evidence>
<dbReference type="InterPro" id="IPR011013">
    <property type="entry name" value="Gal_mutarotase_sf_dom"/>
</dbReference>
<dbReference type="Pfam" id="PF09261">
    <property type="entry name" value="Alpha-mann_mid"/>
    <property type="match status" value="1"/>
</dbReference>
<dbReference type="InterPro" id="IPR013780">
    <property type="entry name" value="Glyco_hydro_b"/>
</dbReference>
<dbReference type="GO" id="GO:0005764">
    <property type="term" value="C:lysosome"/>
    <property type="evidence" value="ECO:0007669"/>
    <property type="project" value="TreeGrafter"/>
</dbReference>
<evidence type="ECO:0000256" key="1">
    <source>
        <dbReference type="ARBA" id="ARBA00000365"/>
    </source>
</evidence>
<dbReference type="Pfam" id="PF07748">
    <property type="entry name" value="Glyco_hydro_38C"/>
    <property type="match status" value="1"/>
</dbReference>
<dbReference type="Pfam" id="PF21260">
    <property type="entry name" value="Laman-like_dom"/>
    <property type="match status" value="1"/>
</dbReference>
<keyword evidence="8" id="KW-0325">Glycoprotein</keyword>
<dbReference type="InterPro" id="IPR037094">
    <property type="entry name" value="Glyco_hydro_38_cen_sf"/>
</dbReference>
<dbReference type="EC" id="3.2.1.-" evidence="10"/>
<dbReference type="AlphaFoldDB" id="A0AAV3AL83"/>
<dbReference type="SUPFAM" id="SSF88688">
    <property type="entry name" value="Families 57/38 glycoside transferase middle domain"/>
    <property type="match status" value="1"/>
</dbReference>
<reference evidence="12" key="1">
    <citation type="thesis" date="2020" institute="ProQuest LLC" country="789 East Eisenhower Parkway, Ann Arbor, MI, USA">
        <title>Comparative Genomics and Chromosome Evolution.</title>
        <authorList>
            <person name="Mudd A.B."/>
        </authorList>
    </citation>
    <scope>NUCLEOTIDE SEQUENCE</scope>
    <source>
        <strain evidence="12">1538</strain>
        <tissue evidence="12">Blood</tissue>
    </source>
</reference>
<dbReference type="GO" id="GO:0006013">
    <property type="term" value="P:mannose metabolic process"/>
    <property type="evidence" value="ECO:0007669"/>
    <property type="project" value="InterPro"/>
</dbReference>
<evidence type="ECO:0000256" key="2">
    <source>
        <dbReference type="ARBA" id="ARBA00009792"/>
    </source>
</evidence>
<dbReference type="Gene3D" id="1.20.1270.50">
    <property type="entry name" value="Glycoside hydrolase family 38, central domain"/>
    <property type="match status" value="2"/>
</dbReference>
<dbReference type="Gene3D" id="3.20.110.10">
    <property type="entry name" value="Glycoside hydrolase 38, N terminal domain"/>
    <property type="match status" value="1"/>
</dbReference>
<dbReference type="GO" id="GO:0004559">
    <property type="term" value="F:alpha-mannosidase activity"/>
    <property type="evidence" value="ECO:0007669"/>
    <property type="project" value="UniProtKB-EC"/>
</dbReference>
<keyword evidence="5 10" id="KW-0378">Hydrolase</keyword>
<dbReference type="InterPro" id="IPR028995">
    <property type="entry name" value="Glyco_hydro_57/38_cen_sf"/>
</dbReference>
<dbReference type="InterPro" id="IPR041147">
    <property type="entry name" value="GH38_C"/>
</dbReference>
<dbReference type="FunFam" id="1.20.1270.50:FF:000003">
    <property type="entry name" value="Alpha-mannosidase"/>
    <property type="match status" value="1"/>
</dbReference>
<dbReference type="InterPro" id="IPR011330">
    <property type="entry name" value="Glyco_hydro/deAcase_b/a-brl"/>
</dbReference>
<dbReference type="FunFam" id="2.70.98.30:FF:000003">
    <property type="entry name" value="Alpha-mannosidase"/>
    <property type="match status" value="1"/>
</dbReference>
<comment type="similarity">
    <text evidence="2 10">Belongs to the glycosyl hydrolase 38 family.</text>
</comment>
<name>A0AAV3AL83_PYXAD</name>
<comment type="cofactor">
    <cofactor evidence="10">
        <name>Zn(2+)</name>
        <dbReference type="ChEBI" id="CHEBI:29105"/>
    </cofactor>
    <text evidence="10">Binds 1 zinc ion per subunit.</text>
</comment>
<organism evidence="12 13">
    <name type="scientific">Pyxicephalus adspersus</name>
    <name type="common">African bullfrog</name>
    <dbReference type="NCBI Taxonomy" id="30357"/>
    <lineage>
        <taxon>Eukaryota</taxon>
        <taxon>Metazoa</taxon>
        <taxon>Chordata</taxon>
        <taxon>Craniata</taxon>
        <taxon>Vertebrata</taxon>
        <taxon>Euteleostomi</taxon>
        <taxon>Amphibia</taxon>
        <taxon>Batrachia</taxon>
        <taxon>Anura</taxon>
        <taxon>Neobatrachia</taxon>
        <taxon>Ranoidea</taxon>
        <taxon>Pyxicephalidae</taxon>
        <taxon>Pyxicephalinae</taxon>
        <taxon>Pyxicephalus</taxon>
    </lineage>
</organism>
<accession>A0AAV3AL83</accession>
<dbReference type="SUPFAM" id="SSF74650">
    <property type="entry name" value="Galactose mutarotase-like"/>
    <property type="match status" value="1"/>
</dbReference>
<dbReference type="FunFam" id="2.60.40.1180:FF:000018">
    <property type="entry name" value="Alpha-mannosidase"/>
    <property type="match status" value="1"/>
</dbReference>
<dbReference type="Gene3D" id="2.60.40.1180">
    <property type="entry name" value="Golgi alpha-mannosidase II"/>
    <property type="match status" value="1"/>
</dbReference>
<keyword evidence="9 10" id="KW-0326">Glycosidase</keyword>
<dbReference type="InterPro" id="IPR015341">
    <property type="entry name" value="Glyco_hydro_38_cen"/>
</dbReference>
<keyword evidence="7" id="KW-1015">Disulfide bond</keyword>
<dbReference type="InterPro" id="IPR050843">
    <property type="entry name" value="Glycosyl_Hydrlase_38"/>
</dbReference>
<dbReference type="InterPro" id="IPR027291">
    <property type="entry name" value="Glyco_hydro_38_N_sf"/>
</dbReference>
<dbReference type="Pfam" id="PF01074">
    <property type="entry name" value="Glyco_hydro_38N"/>
    <property type="match status" value="1"/>
</dbReference>
<dbReference type="Proteomes" id="UP001181693">
    <property type="component" value="Unassembled WGS sequence"/>
</dbReference>
<dbReference type="InterPro" id="IPR000602">
    <property type="entry name" value="Glyco_hydro_38_N"/>
</dbReference>
<dbReference type="EMBL" id="DYDO01000002">
    <property type="protein sequence ID" value="DBA29966.1"/>
    <property type="molecule type" value="Genomic_DNA"/>
</dbReference>
<dbReference type="Gene3D" id="2.60.40.1360">
    <property type="match status" value="1"/>
</dbReference>
<dbReference type="SMART" id="SM00872">
    <property type="entry name" value="Alpha-mann_mid"/>
    <property type="match status" value="1"/>
</dbReference>
<evidence type="ECO:0000256" key="3">
    <source>
        <dbReference type="ARBA" id="ARBA00022723"/>
    </source>
</evidence>
<keyword evidence="6 10" id="KW-0862">Zinc</keyword>
<evidence type="ECO:0000256" key="7">
    <source>
        <dbReference type="ARBA" id="ARBA00023157"/>
    </source>
</evidence>
<keyword evidence="13" id="KW-1185">Reference proteome</keyword>
<dbReference type="SUPFAM" id="SSF88713">
    <property type="entry name" value="Glycoside hydrolase/deacetylase"/>
    <property type="match status" value="1"/>
</dbReference>